<keyword evidence="3" id="KW-1185">Reference proteome</keyword>
<dbReference type="AlphaFoldDB" id="A0A8K0DYY1"/>
<protein>
    <submittedName>
        <fullName evidence="2">Uncharacterized protein</fullName>
    </submittedName>
</protein>
<sequence length="139" mass="16128">MTRRPHLLREMTFDEVGLEEQNALKQTKRLKFTTLPQTNWPEASKRAVGEKWSSIKIDRKDREAGSHRTRLQVLWGEGRSVTRVARWPEPKAHLQEGDHRRHPQNTNDMIGRVQGGAEGWSPTPTARGRWRGHGDHRRG</sequence>
<evidence type="ECO:0000313" key="3">
    <source>
        <dbReference type="Proteomes" id="UP000796880"/>
    </source>
</evidence>
<evidence type="ECO:0000256" key="1">
    <source>
        <dbReference type="SAM" id="MobiDB-lite"/>
    </source>
</evidence>
<dbReference type="EMBL" id="VOIH02000008">
    <property type="protein sequence ID" value="KAF3440117.1"/>
    <property type="molecule type" value="Genomic_DNA"/>
</dbReference>
<accession>A0A8K0DYY1</accession>
<organism evidence="2 3">
    <name type="scientific">Rhamnella rubrinervis</name>
    <dbReference type="NCBI Taxonomy" id="2594499"/>
    <lineage>
        <taxon>Eukaryota</taxon>
        <taxon>Viridiplantae</taxon>
        <taxon>Streptophyta</taxon>
        <taxon>Embryophyta</taxon>
        <taxon>Tracheophyta</taxon>
        <taxon>Spermatophyta</taxon>
        <taxon>Magnoliopsida</taxon>
        <taxon>eudicotyledons</taxon>
        <taxon>Gunneridae</taxon>
        <taxon>Pentapetalae</taxon>
        <taxon>rosids</taxon>
        <taxon>fabids</taxon>
        <taxon>Rosales</taxon>
        <taxon>Rhamnaceae</taxon>
        <taxon>rhamnoid group</taxon>
        <taxon>Rhamneae</taxon>
        <taxon>Rhamnella</taxon>
    </lineage>
</organism>
<gene>
    <name evidence="2" type="ORF">FNV43_RR18395</name>
</gene>
<reference evidence="2" key="1">
    <citation type="submission" date="2020-03" db="EMBL/GenBank/DDBJ databases">
        <title>A high-quality chromosome-level genome assembly of a woody plant with both climbing and erect habits, Rhamnella rubrinervis.</title>
        <authorList>
            <person name="Lu Z."/>
            <person name="Yang Y."/>
            <person name="Zhu X."/>
            <person name="Sun Y."/>
        </authorList>
    </citation>
    <scope>NUCLEOTIDE SEQUENCE</scope>
    <source>
        <strain evidence="2">BYM</strain>
        <tissue evidence="2">Leaf</tissue>
    </source>
</reference>
<dbReference type="Proteomes" id="UP000796880">
    <property type="component" value="Unassembled WGS sequence"/>
</dbReference>
<comment type="caution">
    <text evidence="2">The sequence shown here is derived from an EMBL/GenBank/DDBJ whole genome shotgun (WGS) entry which is preliminary data.</text>
</comment>
<feature type="region of interest" description="Disordered" evidence="1">
    <location>
        <begin position="90"/>
        <end position="139"/>
    </location>
</feature>
<evidence type="ECO:0000313" key="2">
    <source>
        <dbReference type="EMBL" id="KAF3440117.1"/>
    </source>
</evidence>
<proteinExistence type="predicted"/>
<feature type="compositionally biased region" description="Basic and acidic residues" evidence="1">
    <location>
        <begin position="90"/>
        <end position="99"/>
    </location>
</feature>
<feature type="compositionally biased region" description="Basic residues" evidence="1">
    <location>
        <begin position="128"/>
        <end position="139"/>
    </location>
</feature>
<name>A0A8K0DYY1_9ROSA</name>